<sequence>MIPKYFEVQKGFSLIEIIFAVTILGIGLLSIASIIPFGIKAVDQSTKRSIATNLVNEGIERVKANPFKDVIDANFPFEDYGHISGHPEFSRSYEITEASDASSTIIPRLKMVTVRVFWRISDTHEINIYSVTYIGPKFK</sequence>
<evidence type="ECO:0000256" key="1">
    <source>
        <dbReference type="SAM" id="Phobius"/>
    </source>
</evidence>
<evidence type="ECO:0008006" key="4">
    <source>
        <dbReference type="Google" id="ProtNLM"/>
    </source>
</evidence>
<dbReference type="Pfam" id="PF07963">
    <property type="entry name" value="N_methyl"/>
    <property type="match status" value="1"/>
</dbReference>
<dbReference type="EMBL" id="MGDD01000231">
    <property type="protein sequence ID" value="OGL44284.1"/>
    <property type="molecule type" value="Genomic_DNA"/>
</dbReference>
<accession>A0A1F7RTE7</accession>
<keyword evidence="1" id="KW-1133">Transmembrane helix</keyword>
<dbReference type="PROSITE" id="PS00409">
    <property type="entry name" value="PROKAR_NTER_METHYL"/>
    <property type="match status" value="1"/>
</dbReference>
<dbReference type="NCBIfam" id="TIGR02532">
    <property type="entry name" value="IV_pilin_GFxxxE"/>
    <property type="match status" value="1"/>
</dbReference>
<reference evidence="2 3" key="1">
    <citation type="journal article" date="2016" name="Nat. Commun.">
        <title>Thousands of microbial genomes shed light on interconnected biogeochemical processes in an aquifer system.</title>
        <authorList>
            <person name="Anantharaman K."/>
            <person name="Brown C.T."/>
            <person name="Hug L.A."/>
            <person name="Sharon I."/>
            <person name="Castelle C.J."/>
            <person name="Probst A.J."/>
            <person name="Thomas B.C."/>
            <person name="Singh A."/>
            <person name="Wilkins M.J."/>
            <person name="Karaoz U."/>
            <person name="Brodie E.L."/>
            <person name="Williams K.H."/>
            <person name="Hubbard S.S."/>
            <person name="Banfield J.F."/>
        </authorList>
    </citation>
    <scope>NUCLEOTIDE SEQUENCE [LARGE SCALE GENOMIC DNA]</scope>
</reference>
<comment type="caution">
    <text evidence="2">The sequence shown here is derived from an EMBL/GenBank/DDBJ whole genome shotgun (WGS) entry which is preliminary data.</text>
</comment>
<dbReference type="InterPro" id="IPR012902">
    <property type="entry name" value="N_methyl_site"/>
</dbReference>
<organism evidence="2 3">
    <name type="scientific">Candidatus Schekmanbacteria bacterium RBG_13_48_7</name>
    <dbReference type="NCBI Taxonomy" id="1817878"/>
    <lineage>
        <taxon>Bacteria</taxon>
        <taxon>Candidatus Schekmaniibacteriota</taxon>
    </lineage>
</organism>
<proteinExistence type="predicted"/>
<dbReference type="AlphaFoldDB" id="A0A1F7RTE7"/>
<evidence type="ECO:0000313" key="2">
    <source>
        <dbReference type="EMBL" id="OGL44284.1"/>
    </source>
</evidence>
<keyword evidence="1" id="KW-0472">Membrane</keyword>
<protein>
    <recommendedName>
        <fullName evidence="4">Prepilin-type N-terminal cleavage/methylation domain-containing protein</fullName>
    </recommendedName>
</protein>
<feature type="transmembrane region" description="Helical" evidence="1">
    <location>
        <begin position="12"/>
        <end position="39"/>
    </location>
</feature>
<keyword evidence="1" id="KW-0812">Transmembrane</keyword>
<evidence type="ECO:0000313" key="3">
    <source>
        <dbReference type="Proteomes" id="UP000179266"/>
    </source>
</evidence>
<dbReference type="Proteomes" id="UP000179266">
    <property type="component" value="Unassembled WGS sequence"/>
</dbReference>
<name>A0A1F7RTE7_9BACT</name>
<gene>
    <name evidence="2" type="ORF">A2161_04865</name>
</gene>